<dbReference type="PANTHER" id="PTHR42847">
    <property type="entry name" value="ALKANESULFONATE MONOOXYGENASE"/>
    <property type="match status" value="1"/>
</dbReference>
<evidence type="ECO:0000259" key="5">
    <source>
        <dbReference type="Pfam" id="PF00296"/>
    </source>
</evidence>
<dbReference type="InterPro" id="IPR036661">
    <property type="entry name" value="Luciferase-like_sf"/>
</dbReference>
<name>A0A381Z751_9ZZZZ</name>
<gene>
    <name evidence="6" type="ORF">METZ01_LOCUS137615</name>
</gene>
<evidence type="ECO:0000256" key="2">
    <source>
        <dbReference type="ARBA" id="ARBA00022643"/>
    </source>
</evidence>
<keyword evidence="4" id="KW-0503">Monooxygenase</keyword>
<evidence type="ECO:0000313" key="6">
    <source>
        <dbReference type="EMBL" id="SVA84761.1"/>
    </source>
</evidence>
<feature type="domain" description="Luciferase-like" evidence="5">
    <location>
        <begin position="17"/>
        <end position="289"/>
    </location>
</feature>
<protein>
    <recommendedName>
        <fullName evidence="5">Luciferase-like domain-containing protein</fullName>
    </recommendedName>
</protein>
<dbReference type="InterPro" id="IPR011251">
    <property type="entry name" value="Luciferase-like_dom"/>
</dbReference>
<evidence type="ECO:0000256" key="1">
    <source>
        <dbReference type="ARBA" id="ARBA00022630"/>
    </source>
</evidence>
<sequence>MATTDNVTFGCNFNADDYWDAAEFARRAEAWGFDRVTTGEHLMDGNPPRPTVLSIPAMSAAAGATKTLRVMTGIVIVPLYNPVVLAKMISTMDVVSGGRVDFGIGISGQRGTEVEFDAVGVSVKTRGRRTDEMLEVMKRLWTEEHVSHHGRFFDFDDVTLLPGPVQQPYPPIWVSGRSDAAMRRAALLGDGWYPYLFTVRRLKQTNEEISQIAAEAGRDLSGFRWGLNQPTSIMEDPAAALAQAVENVGQRYVTADRSAEDIAKALCIAGTPEDCVQAVQERMDAGVRHFNLSFLASDIEGTYQQMETFSRHVITHFRT</sequence>
<dbReference type="GO" id="GO:0008726">
    <property type="term" value="F:alkanesulfonate monooxygenase activity"/>
    <property type="evidence" value="ECO:0007669"/>
    <property type="project" value="TreeGrafter"/>
</dbReference>
<keyword evidence="2" id="KW-0288">FMN</keyword>
<dbReference type="InterPro" id="IPR019921">
    <property type="entry name" value="Lucif-like_OxRdtase_Rv2161c"/>
</dbReference>
<keyword evidence="1" id="KW-0285">Flavoprotein</keyword>
<evidence type="ECO:0000256" key="4">
    <source>
        <dbReference type="ARBA" id="ARBA00023033"/>
    </source>
</evidence>
<dbReference type="GO" id="GO:0046306">
    <property type="term" value="P:alkanesulfonate catabolic process"/>
    <property type="evidence" value="ECO:0007669"/>
    <property type="project" value="TreeGrafter"/>
</dbReference>
<proteinExistence type="predicted"/>
<evidence type="ECO:0000256" key="3">
    <source>
        <dbReference type="ARBA" id="ARBA00023002"/>
    </source>
</evidence>
<accession>A0A381Z751</accession>
<dbReference type="PANTHER" id="PTHR42847:SF4">
    <property type="entry name" value="ALKANESULFONATE MONOOXYGENASE-RELATED"/>
    <property type="match status" value="1"/>
</dbReference>
<keyword evidence="3" id="KW-0560">Oxidoreductase</keyword>
<dbReference type="SUPFAM" id="SSF51679">
    <property type="entry name" value="Bacterial luciferase-like"/>
    <property type="match status" value="1"/>
</dbReference>
<dbReference type="EMBL" id="UINC01020109">
    <property type="protein sequence ID" value="SVA84761.1"/>
    <property type="molecule type" value="Genomic_DNA"/>
</dbReference>
<reference evidence="6" key="1">
    <citation type="submission" date="2018-05" db="EMBL/GenBank/DDBJ databases">
        <authorList>
            <person name="Lanie J.A."/>
            <person name="Ng W.-L."/>
            <person name="Kazmierczak K.M."/>
            <person name="Andrzejewski T.M."/>
            <person name="Davidsen T.M."/>
            <person name="Wayne K.J."/>
            <person name="Tettelin H."/>
            <person name="Glass J.I."/>
            <person name="Rusch D."/>
            <person name="Podicherti R."/>
            <person name="Tsui H.-C.T."/>
            <person name="Winkler M.E."/>
        </authorList>
    </citation>
    <scope>NUCLEOTIDE SEQUENCE</scope>
</reference>
<dbReference type="Gene3D" id="3.20.20.30">
    <property type="entry name" value="Luciferase-like domain"/>
    <property type="match status" value="1"/>
</dbReference>
<dbReference type="Pfam" id="PF00296">
    <property type="entry name" value="Bac_luciferase"/>
    <property type="match status" value="1"/>
</dbReference>
<dbReference type="NCBIfam" id="TIGR03619">
    <property type="entry name" value="F420_Rv2161c"/>
    <property type="match status" value="1"/>
</dbReference>
<dbReference type="AlphaFoldDB" id="A0A381Z751"/>
<dbReference type="InterPro" id="IPR050172">
    <property type="entry name" value="SsuD_RutA_monooxygenase"/>
</dbReference>
<organism evidence="6">
    <name type="scientific">marine metagenome</name>
    <dbReference type="NCBI Taxonomy" id="408172"/>
    <lineage>
        <taxon>unclassified sequences</taxon>
        <taxon>metagenomes</taxon>
        <taxon>ecological metagenomes</taxon>
    </lineage>
</organism>